<sequence length="121" mass="12753">MQLPPVLFASLGGALGAAIRFLCLEAASGFLILPINVSGSLIFGFASAFIKDKNIKTAITSGFCGGLTTFSGFAAFFCKISETSFFEAAVFAFLNLTLCVIAVFCGEFLAKKKGILCKRQS</sequence>
<protein>
    <recommendedName>
        <fullName evidence="11">Fluoride-specific ion channel</fullName>
    </recommendedName>
</protein>
<evidence type="ECO:0000256" key="10">
    <source>
        <dbReference type="ARBA" id="ARBA00035585"/>
    </source>
</evidence>
<accession>A0ABU4WJG6</accession>
<dbReference type="RefSeq" id="WP_370397626.1">
    <property type="nucleotide sequence ID" value="NZ_JALBUT010000010.1"/>
</dbReference>
<evidence type="ECO:0000256" key="6">
    <source>
        <dbReference type="ARBA" id="ARBA00023065"/>
    </source>
</evidence>
<keyword evidence="6" id="KW-0406">Ion transport</keyword>
<comment type="caution">
    <text evidence="12">The sequence shown here is derived from an EMBL/GenBank/DDBJ whole genome shotgun (WGS) entry which is preliminary data.</text>
</comment>
<keyword evidence="5 11" id="KW-1133">Transmembrane helix</keyword>
<keyword evidence="8" id="KW-0407">Ion channel</keyword>
<evidence type="ECO:0000256" key="9">
    <source>
        <dbReference type="ARBA" id="ARBA00035120"/>
    </source>
</evidence>
<evidence type="ECO:0000256" key="8">
    <source>
        <dbReference type="ARBA" id="ARBA00023303"/>
    </source>
</evidence>
<evidence type="ECO:0000256" key="2">
    <source>
        <dbReference type="ARBA" id="ARBA00022475"/>
    </source>
</evidence>
<dbReference type="Proteomes" id="UP001275932">
    <property type="component" value="Unassembled WGS sequence"/>
</dbReference>
<comment type="similarity">
    <text evidence="9 11">Belongs to the fluoride channel Fluc/FEX (TC 1.A.43) family.</text>
</comment>
<dbReference type="EMBL" id="JALBUT010000010">
    <property type="protein sequence ID" value="MDX8416171.1"/>
    <property type="molecule type" value="Genomic_DNA"/>
</dbReference>
<dbReference type="Pfam" id="PF02537">
    <property type="entry name" value="CRCB"/>
    <property type="match status" value="1"/>
</dbReference>
<reference evidence="12 13" key="1">
    <citation type="submission" date="2022-03" db="EMBL/GenBank/DDBJ databases">
        <title>Novel taxa within the pig intestine.</title>
        <authorList>
            <person name="Wylensek D."/>
            <person name="Bishof K."/>
            <person name="Afrizal A."/>
            <person name="Clavel T."/>
        </authorList>
    </citation>
    <scope>NUCLEOTIDE SEQUENCE [LARGE SCALE GENOMIC DNA]</scope>
    <source>
        <strain evidence="12 13">CLA-KB-P66</strain>
    </source>
</reference>
<organism evidence="12 13">
    <name type="scientific">Intestinicryptomonas porci</name>
    <dbReference type="NCBI Taxonomy" id="2926320"/>
    <lineage>
        <taxon>Bacteria</taxon>
        <taxon>Pseudomonadati</taxon>
        <taxon>Verrucomicrobiota</taxon>
        <taxon>Opitutia</taxon>
        <taxon>Opitutales</taxon>
        <taxon>Intestinicryptomonaceae</taxon>
        <taxon>Intestinicryptomonas</taxon>
    </lineage>
</organism>
<keyword evidence="2 11" id="KW-1003">Cell membrane</keyword>
<evidence type="ECO:0000256" key="1">
    <source>
        <dbReference type="ARBA" id="ARBA00004651"/>
    </source>
</evidence>
<name>A0ABU4WJG6_9BACT</name>
<evidence type="ECO:0000256" key="4">
    <source>
        <dbReference type="ARBA" id="ARBA00022692"/>
    </source>
</evidence>
<feature type="transmembrane region" description="Helical" evidence="11">
    <location>
        <begin position="89"/>
        <end position="110"/>
    </location>
</feature>
<keyword evidence="7 11" id="KW-0472">Membrane</keyword>
<keyword evidence="6" id="KW-0813">Transport</keyword>
<evidence type="ECO:0000313" key="13">
    <source>
        <dbReference type="Proteomes" id="UP001275932"/>
    </source>
</evidence>
<keyword evidence="4 11" id="KW-0812">Transmembrane</keyword>
<dbReference type="InterPro" id="IPR003691">
    <property type="entry name" value="FluC"/>
</dbReference>
<keyword evidence="3" id="KW-0997">Cell inner membrane</keyword>
<evidence type="ECO:0000256" key="3">
    <source>
        <dbReference type="ARBA" id="ARBA00022519"/>
    </source>
</evidence>
<feature type="transmembrane region" description="Helical" evidence="11">
    <location>
        <begin position="26"/>
        <end position="50"/>
    </location>
</feature>
<evidence type="ECO:0000256" key="5">
    <source>
        <dbReference type="ARBA" id="ARBA00022989"/>
    </source>
</evidence>
<gene>
    <name evidence="12" type="ORF">MOX91_08310</name>
</gene>
<feature type="transmembrane region" description="Helical" evidence="11">
    <location>
        <begin position="57"/>
        <end position="77"/>
    </location>
</feature>
<comment type="function">
    <text evidence="11">Important for reducing fluoride concentration in the cell, thus reducing its toxicity.</text>
</comment>
<comment type="catalytic activity">
    <reaction evidence="10">
        <text>fluoride(in) = fluoride(out)</text>
        <dbReference type="Rhea" id="RHEA:76159"/>
        <dbReference type="ChEBI" id="CHEBI:17051"/>
    </reaction>
    <physiologicalReaction direction="left-to-right" evidence="10">
        <dbReference type="Rhea" id="RHEA:76160"/>
    </physiologicalReaction>
</comment>
<evidence type="ECO:0000313" key="12">
    <source>
        <dbReference type="EMBL" id="MDX8416171.1"/>
    </source>
</evidence>
<evidence type="ECO:0000256" key="11">
    <source>
        <dbReference type="RuleBase" id="RU004340"/>
    </source>
</evidence>
<comment type="subcellular location">
    <subcellularLocation>
        <location evidence="1">Cell membrane</location>
        <topology evidence="1">Multi-pass membrane protein</topology>
    </subcellularLocation>
</comment>
<proteinExistence type="inferred from homology"/>
<evidence type="ECO:0000256" key="7">
    <source>
        <dbReference type="ARBA" id="ARBA00023136"/>
    </source>
</evidence>
<keyword evidence="13" id="KW-1185">Reference proteome</keyword>